<dbReference type="AlphaFoldDB" id="A0A1H2IAQ8"/>
<reference evidence="2 3" key="1">
    <citation type="submission" date="2016-10" db="EMBL/GenBank/DDBJ databases">
        <authorList>
            <person name="de Groot N.N."/>
        </authorList>
    </citation>
    <scope>NUCLEOTIDE SEQUENCE [LARGE SCALE GENOMIC DNA]</scope>
    <source>
        <strain evidence="2 3">DSM 44215</strain>
    </source>
</reference>
<dbReference type="Proteomes" id="UP000183180">
    <property type="component" value="Unassembled WGS sequence"/>
</dbReference>
<protein>
    <submittedName>
        <fullName evidence="2">Uncharacterized protein</fullName>
    </submittedName>
</protein>
<dbReference type="STRING" id="158898.SAMN04488548_134997"/>
<evidence type="ECO:0000256" key="1">
    <source>
        <dbReference type="SAM" id="MobiDB-lite"/>
    </source>
</evidence>
<dbReference type="EMBL" id="FNLM01000034">
    <property type="protein sequence ID" value="SDU41193.1"/>
    <property type="molecule type" value="Genomic_DNA"/>
</dbReference>
<name>A0A1H2IAQ8_9ACTN</name>
<accession>A0A1H2IAQ8</accession>
<feature type="region of interest" description="Disordered" evidence="1">
    <location>
        <begin position="1"/>
        <end position="42"/>
    </location>
</feature>
<gene>
    <name evidence="2" type="ORF">SAMN04488548_134997</name>
</gene>
<organism evidence="2 3">
    <name type="scientific">Gordonia westfalica</name>
    <dbReference type="NCBI Taxonomy" id="158898"/>
    <lineage>
        <taxon>Bacteria</taxon>
        <taxon>Bacillati</taxon>
        <taxon>Actinomycetota</taxon>
        <taxon>Actinomycetes</taxon>
        <taxon>Mycobacteriales</taxon>
        <taxon>Gordoniaceae</taxon>
        <taxon>Gordonia</taxon>
    </lineage>
</organism>
<evidence type="ECO:0000313" key="2">
    <source>
        <dbReference type="EMBL" id="SDU41193.1"/>
    </source>
</evidence>
<proteinExistence type="predicted"/>
<evidence type="ECO:0000313" key="3">
    <source>
        <dbReference type="Proteomes" id="UP000183180"/>
    </source>
</evidence>
<sequence length="90" mass="10195">MSRHVTVGITVGPRPGWSEVPTRSRTWRWGSTPGSDRTGASCHPKPVHRFRLWSPLGYKTAFNAAEFAAEKFSSCWVWYSFHAAESQISR</sequence>